<dbReference type="Gene3D" id="1.10.357.10">
    <property type="entry name" value="Tetracycline Repressor, domain 2"/>
    <property type="match status" value="1"/>
</dbReference>
<dbReference type="InterPro" id="IPR001647">
    <property type="entry name" value="HTH_TetR"/>
</dbReference>
<evidence type="ECO:0000313" key="7">
    <source>
        <dbReference type="Proteomes" id="UP000291483"/>
    </source>
</evidence>
<dbReference type="Pfam" id="PF00440">
    <property type="entry name" value="TetR_N"/>
    <property type="match status" value="1"/>
</dbReference>
<dbReference type="AlphaFoldDB" id="A0A4Q8AMU2"/>
<reference evidence="6 7" key="1">
    <citation type="submission" date="2019-02" db="EMBL/GenBank/DDBJ databases">
        <title>Sequencing the genomes of 1000 actinobacteria strains.</title>
        <authorList>
            <person name="Klenk H.-P."/>
        </authorList>
    </citation>
    <scope>NUCLEOTIDE SEQUENCE [LARGE SCALE GENOMIC DNA]</scope>
    <source>
        <strain evidence="6 7">DSM 18319</strain>
    </source>
</reference>
<dbReference type="InterPro" id="IPR036271">
    <property type="entry name" value="Tet_transcr_reg_TetR-rel_C_sf"/>
</dbReference>
<accession>A0A4Q8AMU2</accession>
<evidence type="ECO:0000256" key="1">
    <source>
        <dbReference type="ARBA" id="ARBA00023015"/>
    </source>
</evidence>
<dbReference type="PANTHER" id="PTHR30055:SF148">
    <property type="entry name" value="TETR-FAMILY TRANSCRIPTIONAL REGULATOR"/>
    <property type="match status" value="1"/>
</dbReference>
<proteinExistence type="predicted"/>
<dbReference type="SUPFAM" id="SSF48498">
    <property type="entry name" value="Tetracyclin repressor-like, C-terminal domain"/>
    <property type="match status" value="1"/>
</dbReference>
<dbReference type="Pfam" id="PF16859">
    <property type="entry name" value="TetR_C_11"/>
    <property type="match status" value="1"/>
</dbReference>
<dbReference type="RefSeq" id="WP_165397352.1">
    <property type="nucleotide sequence ID" value="NZ_SHLC01000001.1"/>
</dbReference>
<dbReference type="SUPFAM" id="SSF46689">
    <property type="entry name" value="Homeodomain-like"/>
    <property type="match status" value="1"/>
</dbReference>
<dbReference type="PROSITE" id="PS50977">
    <property type="entry name" value="HTH_TETR_2"/>
    <property type="match status" value="1"/>
</dbReference>
<feature type="domain" description="HTH tetR-type" evidence="5">
    <location>
        <begin position="12"/>
        <end position="72"/>
    </location>
</feature>
<dbReference type="InterPro" id="IPR050109">
    <property type="entry name" value="HTH-type_TetR-like_transc_reg"/>
</dbReference>
<keyword evidence="3" id="KW-0804">Transcription</keyword>
<feature type="DNA-binding region" description="H-T-H motif" evidence="4">
    <location>
        <begin position="35"/>
        <end position="54"/>
    </location>
</feature>
<comment type="caution">
    <text evidence="6">The sequence shown here is derived from an EMBL/GenBank/DDBJ whole genome shotgun (WGS) entry which is preliminary data.</text>
</comment>
<name>A0A4Q8AMU2_9MICO</name>
<dbReference type="GO" id="GO:0003700">
    <property type="term" value="F:DNA-binding transcription factor activity"/>
    <property type="evidence" value="ECO:0007669"/>
    <property type="project" value="TreeGrafter"/>
</dbReference>
<gene>
    <name evidence="6" type="ORF">EV379_2273</name>
</gene>
<dbReference type="EMBL" id="SHLC01000001">
    <property type="protein sequence ID" value="RZU65930.1"/>
    <property type="molecule type" value="Genomic_DNA"/>
</dbReference>
<sequence length="193" mass="20864">MRSTRPGRARSESARLAIMHAAVRLLPELGFSGLTIERIASEAGVGKQTIYRWWPSKSAILAECVLEGLTPGFSPVVANSGDLEADLTEWLAVLQTALDEPGFRSLMRGMVVAAVEDDALRSALYENLALPSEPLLVERLEEARTSGQLRGSASPRVLAESLVGAVLYRLLATAADQSVRVDDLVELVAQPRR</sequence>
<evidence type="ECO:0000313" key="6">
    <source>
        <dbReference type="EMBL" id="RZU65930.1"/>
    </source>
</evidence>
<organism evidence="6 7">
    <name type="scientific">Microterricola gilva</name>
    <dbReference type="NCBI Taxonomy" id="393267"/>
    <lineage>
        <taxon>Bacteria</taxon>
        <taxon>Bacillati</taxon>
        <taxon>Actinomycetota</taxon>
        <taxon>Actinomycetes</taxon>
        <taxon>Micrococcales</taxon>
        <taxon>Microbacteriaceae</taxon>
        <taxon>Microterricola</taxon>
    </lineage>
</organism>
<evidence type="ECO:0000256" key="2">
    <source>
        <dbReference type="ARBA" id="ARBA00023125"/>
    </source>
</evidence>
<keyword evidence="2 4" id="KW-0238">DNA-binding</keyword>
<dbReference type="InterPro" id="IPR009057">
    <property type="entry name" value="Homeodomain-like_sf"/>
</dbReference>
<dbReference type="PANTHER" id="PTHR30055">
    <property type="entry name" value="HTH-TYPE TRANSCRIPTIONAL REGULATOR RUTR"/>
    <property type="match status" value="1"/>
</dbReference>
<evidence type="ECO:0000259" key="5">
    <source>
        <dbReference type="PROSITE" id="PS50977"/>
    </source>
</evidence>
<evidence type="ECO:0000256" key="4">
    <source>
        <dbReference type="PROSITE-ProRule" id="PRU00335"/>
    </source>
</evidence>
<dbReference type="PRINTS" id="PR00455">
    <property type="entry name" value="HTHTETR"/>
</dbReference>
<keyword evidence="1" id="KW-0805">Transcription regulation</keyword>
<evidence type="ECO:0000256" key="3">
    <source>
        <dbReference type="ARBA" id="ARBA00023163"/>
    </source>
</evidence>
<keyword evidence="7" id="KW-1185">Reference proteome</keyword>
<protein>
    <submittedName>
        <fullName evidence="6">TetR family transcriptional regulator</fullName>
    </submittedName>
</protein>
<dbReference type="GO" id="GO:0000976">
    <property type="term" value="F:transcription cis-regulatory region binding"/>
    <property type="evidence" value="ECO:0007669"/>
    <property type="project" value="TreeGrafter"/>
</dbReference>
<dbReference type="InterPro" id="IPR011075">
    <property type="entry name" value="TetR_C"/>
</dbReference>
<dbReference type="Proteomes" id="UP000291483">
    <property type="component" value="Unassembled WGS sequence"/>
</dbReference>